<dbReference type="AlphaFoldDB" id="A0A2P2PWC4"/>
<accession>A0A2P2PWC4</accession>
<evidence type="ECO:0000313" key="1">
    <source>
        <dbReference type="EMBL" id="MBX59005.1"/>
    </source>
</evidence>
<organism evidence="1">
    <name type="scientific">Rhizophora mucronata</name>
    <name type="common">Asiatic mangrove</name>
    <dbReference type="NCBI Taxonomy" id="61149"/>
    <lineage>
        <taxon>Eukaryota</taxon>
        <taxon>Viridiplantae</taxon>
        <taxon>Streptophyta</taxon>
        <taxon>Embryophyta</taxon>
        <taxon>Tracheophyta</taxon>
        <taxon>Spermatophyta</taxon>
        <taxon>Magnoliopsida</taxon>
        <taxon>eudicotyledons</taxon>
        <taxon>Gunneridae</taxon>
        <taxon>Pentapetalae</taxon>
        <taxon>rosids</taxon>
        <taxon>fabids</taxon>
        <taxon>Malpighiales</taxon>
        <taxon>Rhizophoraceae</taxon>
        <taxon>Rhizophora</taxon>
    </lineage>
</organism>
<protein>
    <submittedName>
        <fullName evidence="1">Uncharacterized protein</fullName>
    </submittedName>
</protein>
<reference evidence="1" key="1">
    <citation type="submission" date="2018-02" db="EMBL/GenBank/DDBJ databases">
        <title>Rhizophora mucronata_Transcriptome.</title>
        <authorList>
            <person name="Meera S.P."/>
            <person name="Sreeshan A."/>
            <person name="Augustine A."/>
        </authorList>
    </citation>
    <scope>NUCLEOTIDE SEQUENCE</scope>
    <source>
        <tissue evidence="1">Leaf</tissue>
    </source>
</reference>
<sequence>MSLIYVLLFFLCFKKTSDLFPHCTTFRRS</sequence>
<proteinExistence type="predicted"/>
<name>A0A2P2PWC4_RHIMU</name>
<dbReference type="EMBL" id="GGEC01078521">
    <property type="protein sequence ID" value="MBX59005.1"/>
    <property type="molecule type" value="Transcribed_RNA"/>
</dbReference>